<evidence type="ECO:0000256" key="10">
    <source>
        <dbReference type="ARBA" id="ARBA00023170"/>
    </source>
</evidence>
<dbReference type="InParanoid" id="A0A2P5FGM9"/>
<evidence type="ECO:0000256" key="7">
    <source>
        <dbReference type="ARBA" id="ARBA00022737"/>
    </source>
</evidence>
<keyword evidence="10" id="KW-0675">Receptor</keyword>
<keyword evidence="7" id="KW-0677">Repeat</keyword>
<evidence type="ECO:0000256" key="12">
    <source>
        <dbReference type="ARBA" id="ARBA00038043"/>
    </source>
</evidence>
<keyword evidence="15" id="KW-1185">Reference proteome</keyword>
<comment type="subcellular location">
    <subcellularLocation>
        <location evidence="2">Membrane</location>
        <topology evidence="2">Single-pass type I membrane protein</topology>
    </subcellularLocation>
    <subcellularLocation>
        <location evidence="1">Secreted</location>
        <location evidence="1">Cell wall</location>
    </subcellularLocation>
</comment>
<evidence type="ECO:0000256" key="6">
    <source>
        <dbReference type="ARBA" id="ARBA00022729"/>
    </source>
</evidence>
<keyword evidence="5" id="KW-0812">Transmembrane</keyword>
<evidence type="ECO:0000259" key="13">
    <source>
        <dbReference type="Pfam" id="PF08263"/>
    </source>
</evidence>
<dbReference type="Proteomes" id="UP000237000">
    <property type="component" value="Unassembled WGS sequence"/>
</dbReference>
<sequence>MLFIACAVSYETSSNIRCIEKEKQALLEFKKGLADHSNILSSWSAKNRDCCEWRGITCNNKTGGIIMLDLMERSLAGMINVSLLLELQYLSYLKLSYNDFHGGRIPNDIGRFSQLKELGLAQAGFVGPIPRQLGNLSDLQTLDLSRNNLTVDNLDWLSGLSSLSSLLLSDVNLSKVVNWPLSISKLPSLSELSSLVLINLSRNQLKGPIPDVFSNMNLSCAENTLEFLYLSNNGFLGPFPDLTKYLALRMLKVDNNTGLSLGGPLPKNLGQHNKLDSLSLVDNQLSGPLPDFTELSSLTSLFLKNNKLNGAIPKSMGKLSSLGMLDLSYNSLNGVVTEAHFSNLSRLWFLDISHNSFLSFNFNSGWIPPFQLDTLHMTSCNVGTFPIWLRTQRKLSTLDMANANISDAIPDWFWNNPSSPWYNLNLSFNQIHGKLPNLSSMNYLSGTLRGASKLLDAIQELVILEPGK</sequence>
<accession>A0A2P5FGM9</accession>
<dbReference type="AlphaFoldDB" id="A0A2P5FGM9"/>
<dbReference type="EMBL" id="JXTC01000035">
    <property type="protein sequence ID" value="PON96926.1"/>
    <property type="molecule type" value="Genomic_DNA"/>
</dbReference>
<evidence type="ECO:0000256" key="9">
    <source>
        <dbReference type="ARBA" id="ARBA00023136"/>
    </source>
</evidence>
<evidence type="ECO:0000313" key="14">
    <source>
        <dbReference type="EMBL" id="PON96926.1"/>
    </source>
</evidence>
<dbReference type="PRINTS" id="PR00019">
    <property type="entry name" value="LEURICHRPT"/>
</dbReference>
<comment type="similarity">
    <text evidence="12">Belongs to the polygalacturonase-inhibiting protein family.</text>
</comment>
<proteinExistence type="inferred from homology"/>
<dbReference type="InterPro" id="IPR013210">
    <property type="entry name" value="LRR_N_plant-typ"/>
</dbReference>
<evidence type="ECO:0000313" key="15">
    <source>
        <dbReference type="Proteomes" id="UP000237000"/>
    </source>
</evidence>
<dbReference type="SUPFAM" id="SSF52058">
    <property type="entry name" value="L domain-like"/>
    <property type="match status" value="1"/>
</dbReference>
<organism evidence="14 15">
    <name type="scientific">Trema orientale</name>
    <name type="common">Charcoal tree</name>
    <name type="synonym">Celtis orientalis</name>
    <dbReference type="NCBI Taxonomy" id="63057"/>
    <lineage>
        <taxon>Eukaryota</taxon>
        <taxon>Viridiplantae</taxon>
        <taxon>Streptophyta</taxon>
        <taxon>Embryophyta</taxon>
        <taxon>Tracheophyta</taxon>
        <taxon>Spermatophyta</taxon>
        <taxon>Magnoliopsida</taxon>
        <taxon>eudicotyledons</taxon>
        <taxon>Gunneridae</taxon>
        <taxon>Pentapetalae</taxon>
        <taxon>rosids</taxon>
        <taxon>fabids</taxon>
        <taxon>Rosales</taxon>
        <taxon>Cannabaceae</taxon>
        <taxon>Trema</taxon>
    </lineage>
</organism>
<evidence type="ECO:0000256" key="3">
    <source>
        <dbReference type="ARBA" id="ARBA00022512"/>
    </source>
</evidence>
<dbReference type="PANTHER" id="PTHR48063">
    <property type="entry name" value="LRR RECEPTOR-LIKE KINASE"/>
    <property type="match status" value="1"/>
</dbReference>
<dbReference type="InterPro" id="IPR001611">
    <property type="entry name" value="Leu-rich_rpt"/>
</dbReference>
<evidence type="ECO:0000256" key="2">
    <source>
        <dbReference type="ARBA" id="ARBA00004479"/>
    </source>
</evidence>
<dbReference type="GO" id="GO:0016020">
    <property type="term" value="C:membrane"/>
    <property type="evidence" value="ECO:0007669"/>
    <property type="project" value="UniProtKB-SubCell"/>
</dbReference>
<keyword evidence="3" id="KW-0964">Secreted</keyword>
<dbReference type="STRING" id="63057.A0A2P5FGM9"/>
<dbReference type="InterPro" id="IPR046956">
    <property type="entry name" value="RLP23-like"/>
</dbReference>
<keyword evidence="6" id="KW-0732">Signal</keyword>
<comment type="caution">
    <text evidence="14">The sequence shown here is derived from an EMBL/GenBank/DDBJ whole genome shotgun (WGS) entry which is preliminary data.</text>
</comment>
<evidence type="ECO:0000256" key="8">
    <source>
        <dbReference type="ARBA" id="ARBA00022989"/>
    </source>
</evidence>
<dbReference type="Gene3D" id="3.80.10.10">
    <property type="entry name" value="Ribonuclease Inhibitor"/>
    <property type="match status" value="2"/>
</dbReference>
<keyword evidence="4" id="KW-0433">Leucine-rich repeat</keyword>
<keyword evidence="11" id="KW-0325">Glycoprotein</keyword>
<dbReference type="SUPFAM" id="SSF52047">
    <property type="entry name" value="RNI-like"/>
    <property type="match status" value="1"/>
</dbReference>
<dbReference type="Pfam" id="PF13855">
    <property type="entry name" value="LRR_8"/>
    <property type="match status" value="1"/>
</dbReference>
<dbReference type="PROSITE" id="PS51450">
    <property type="entry name" value="LRR"/>
    <property type="match status" value="1"/>
</dbReference>
<evidence type="ECO:0000256" key="11">
    <source>
        <dbReference type="ARBA" id="ARBA00023180"/>
    </source>
</evidence>
<keyword evidence="9" id="KW-0472">Membrane</keyword>
<name>A0A2P5FGM9_TREOI</name>
<dbReference type="FunFam" id="3.80.10.10:FF:000400">
    <property type="entry name" value="Nuclear pore complex protein NUP107"/>
    <property type="match status" value="1"/>
</dbReference>
<dbReference type="PANTHER" id="PTHR48063:SF101">
    <property type="entry name" value="LRR RECEPTOR-LIKE SERINE_THREONINE-PROTEIN KINASE FLS2"/>
    <property type="match status" value="1"/>
</dbReference>
<keyword evidence="8" id="KW-1133">Transmembrane helix</keyword>
<feature type="domain" description="Leucine-rich repeat-containing N-terminal plant-type" evidence="13">
    <location>
        <begin position="21"/>
        <end position="59"/>
    </location>
</feature>
<evidence type="ECO:0000256" key="5">
    <source>
        <dbReference type="ARBA" id="ARBA00022692"/>
    </source>
</evidence>
<dbReference type="Pfam" id="PF00560">
    <property type="entry name" value="LRR_1"/>
    <property type="match status" value="3"/>
</dbReference>
<keyword evidence="3" id="KW-0134">Cell wall</keyword>
<gene>
    <name evidence="14" type="ORF">TorRG33x02_073050</name>
</gene>
<dbReference type="OrthoDB" id="8731593at2759"/>
<reference evidence="15" key="1">
    <citation type="submission" date="2016-06" db="EMBL/GenBank/DDBJ databases">
        <title>Parallel loss of symbiosis genes in relatives of nitrogen-fixing non-legume Parasponia.</title>
        <authorList>
            <person name="Van Velzen R."/>
            <person name="Holmer R."/>
            <person name="Bu F."/>
            <person name="Rutten L."/>
            <person name="Van Zeijl A."/>
            <person name="Liu W."/>
            <person name="Santuari L."/>
            <person name="Cao Q."/>
            <person name="Sharma T."/>
            <person name="Shen D."/>
            <person name="Roswanjaya Y."/>
            <person name="Wardhani T."/>
            <person name="Kalhor M.S."/>
            <person name="Jansen J."/>
            <person name="Van den Hoogen J."/>
            <person name="Gungor B."/>
            <person name="Hartog M."/>
            <person name="Hontelez J."/>
            <person name="Verver J."/>
            <person name="Yang W.-C."/>
            <person name="Schijlen E."/>
            <person name="Repin R."/>
            <person name="Schilthuizen M."/>
            <person name="Schranz E."/>
            <person name="Heidstra R."/>
            <person name="Miyata K."/>
            <person name="Fedorova E."/>
            <person name="Kohlen W."/>
            <person name="Bisseling T."/>
            <person name="Smit S."/>
            <person name="Geurts R."/>
        </authorList>
    </citation>
    <scope>NUCLEOTIDE SEQUENCE [LARGE SCALE GENOMIC DNA]</scope>
    <source>
        <strain evidence="15">cv. RG33-2</strain>
    </source>
</reference>
<evidence type="ECO:0000256" key="4">
    <source>
        <dbReference type="ARBA" id="ARBA00022614"/>
    </source>
</evidence>
<dbReference type="FunFam" id="3.80.10.10:FF:000041">
    <property type="entry name" value="LRR receptor-like serine/threonine-protein kinase ERECTA"/>
    <property type="match status" value="1"/>
</dbReference>
<dbReference type="Pfam" id="PF08263">
    <property type="entry name" value="LRRNT_2"/>
    <property type="match status" value="1"/>
</dbReference>
<dbReference type="InterPro" id="IPR032675">
    <property type="entry name" value="LRR_dom_sf"/>
</dbReference>
<evidence type="ECO:0000256" key="1">
    <source>
        <dbReference type="ARBA" id="ARBA00004191"/>
    </source>
</evidence>
<protein>
    <submittedName>
        <fullName evidence="14">LRR domain containing protein</fullName>
    </submittedName>
</protein>